<evidence type="ECO:0000256" key="2">
    <source>
        <dbReference type="SAM" id="SignalP"/>
    </source>
</evidence>
<accession>A0ABW5T5I9</accession>
<evidence type="ECO:0000259" key="3">
    <source>
        <dbReference type="PROSITE" id="PS51272"/>
    </source>
</evidence>
<proteinExistence type="predicted"/>
<feature type="chain" id="PRO_5045733623" evidence="2">
    <location>
        <begin position="31"/>
        <end position="693"/>
    </location>
</feature>
<keyword evidence="5" id="KW-1185">Reference proteome</keyword>
<gene>
    <name evidence="4" type="ORF">ACFSUB_16570</name>
</gene>
<feature type="domain" description="SLH" evidence="3">
    <location>
        <begin position="100"/>
        <end position="153"/>
    </location>
</feature>
<keyword evidence="1 2" id="KW-0732">Signal</keyword>
<dbReference type="RefSeq" id="WP_380714395.1">
    <property type="nucleotide sequence ID" value="NZ_JBHUML010000006.1"/>
</dbReference>
<dbReference type="Proteomes" id="UP001597520">
    <property type="component" value="Unassembled WGS sequence"/>
</dbReference>
<dbReference type="PANTHER" id="PTHR43308:SF5">
    <property type="entry name" value="S-LAYER PROTEIN _ PEPTIDOGLYCAN ENDO-BETA-N-ACETYLGLUCOSAMINIDASE"/>
    <property type="match status" value="1"/>
</dbReference>
<dbReference type="Pfam" id="PF00395">
    <property type="entry name" value="SLH"/>
    <property type="match status" value="3"/>
</dbReference>
<dbReference type="InterPro" id="IPR051465">
    <property type="entry name" value="Cell_Envelope_Struct_Comp"/>
</dbReference>
<organism evidence="4 5">
    <name type="scientific">Salibacterium lacus</name>
    <dbReference type="NCBI Taxonomy" id="1898109"/>
    <lineage>
        <taxon>Bacteria</taxon>
        <taxon>Bacillati</taxon>
        <taxon>Bacillota</taxon>
        <taxon>Bacilli</taxon>
        <taxon>Bacillales</taxon>
        <taxon>Bacillaceae</taxon>
    </lineage>
</organism>
<name>A0ABW5T5I9_9BACI</name>
<dbReference type="EMBL" id="JBHUML010000006">
    <property type="protein sequence ID" value="MFD2707071.1"/>
    <property type="molecule type" value="Genomic_DNA"/>
</dbReference>
<comment type="caution">
    <text evidence="4">The sequence shown here is derived from an EMBL/GenBank/DDBJ whole genome shotgun (WGS) entry which is preliminary data.</text>
</comment>
<dbReference type="SUPFAM" id="SSF69304">
    <property type="entry name" value="Tricorn protease N-terminal domain"/>
    <property type="match status" value="1"/>
</dbReference>
<dbReference type="PANTHER" id="PTHR43308">
    <property type="entry name" value="OUTER MEMBRANE PROTEIN ALPHA-RELATED"/>
    <property type="match status" value="1"/>
</dbReference>
<feature type="domain" description="SLH" evidence="3">
    <location>
        <begin position="36"/>
        <end position="99"/>
    </location>
</feature>
<dbReference type="PROSITE" id="PS51272">
    <property type="entry name" value="SLH"/>
    <property type="match status" value="3"/>
</dbReference>
<feature type="domain" description="SLH" evidence="3">
    <location>
        <begin position="155"/>
        <end position="218"/>
    </location>
</feature>
<evidence type="ECO:0000313" key="4">
    <source>
        <dbReference type="EMBL" id="MFD2707071.1"/>
    </source>
</evidence>
<dbReference type="InterPro" id="IPR032485">
    <property type="entry name" value="LRP1-like_beta_prop"/>
</dbReference>
<evidence type="ECO:0000313" key="5">
    <source>
        <dbReference type="Proteomes" id="UP001597520"/>
    </source>
</evidence>
<protein>
    <submittedName>
        <fullName evidence="4">S-layer homology domain-containing protein</fullName>
    </submittedName>
</protein>
<feature type="signal peptide" evidence="2">
    <location>
        <begin position="1"/>
        <end position="30"/>
    </location>
</feature>
<sequence length="693" mass="76593">MNHRTKRRKPSSLLVRGAAVFLTAAGVGLAVPGNEAEAAFSDIGNDFWAQDSIRSLSEEGIIGGYPDGTFRPGEPITRIQAASMMAQALDLETSGRTAPDYDDIPEGYNRAGIVAAVSEEDVMSGSGDSFRPGEYINRAQMAAVIHRGFDLTEHSEPMFTDVDRSFWSFTDISSIAHHGIASGYADGTFRPGNETTRAQFSVFLNNALNPGESSSGGSVDNASVLRGKEVSRNGWTYTIRSGDLVRYTEGEQEKEVVLSNEDVSGDYMHGGGTWGLNDASGLTEGTTLTLKGDWLYYPIHHRTGTHSGNKNFHLYRVRTDGTDKQLILDEPADHYYIKNNDIYYVGYEKQLQKAEPVWKRARLDGTGRTSLVSRPLLQERHDYFDDHDNTKYALETNGSTVYYGTPVETFSMNLNGNGEERLLNLPARDLVFHENSLYAGSYRGFYKVRPDGSGHEKLLDEEVRDIAETGGSLLVLTNQNLYTYDPGTSELDLVKNLPVPASEYTRRDVGLERSTGDHALLYFVNSNGKDLFYQIQDGDVTASKTIDDRFGLNILAKERKNYYFTFTGSRPESSDEQTLYKAEGSTGQWKTLGTAADNLLHLYQDGTFIGLGQSSADEPSFTVMMDAAQQDAQKMELSLALASVHSFENLEKEGQNLQFELLGKENAGQQQNASYRVTFNLESGEVTGVEEIS</sequence>
<dbReference type="Pfam" id="PF16472">
    <property type="entry name" value="DUF5050"/>
    <property type="match status" value="1"/>
</dbReference>
<dbReference type="InterPro" id="IPR001119">
    <property type="entry name" value="SLH_dom"/>
</dbReference>
<evidence type="ECO:0000256" key="1">
    <source>
        <dbReference type="ARBA" id="ARBA00022729"/>
    </source>
</evidence>
<reference evidence="5" key="1">
    <citation type="journal article" date="2019" name="Int. J. Syst. Evol. Microbiol.">
        <title>The Global Catalogue of Microorganisms (GCM) 10K type strain sequencing project: providing services to taxonomists for standard genome sequencing and annotation.</title>
        <authorList>
            <consortium name="The Broad Institute Genomics Platform"/>
            <consortium name="The Broad Institute Genome Sequencing Center for Infectious Disease"/>
            <person name="Wu L."/>
            <person name="Ma J."/>
        </authorList>
    </citation>
    <scope>NUCLEOTIDE SEQUENCE [LARGE SCALE GENOMIC DNA]</scope>
    <source>
        <strain evidence="5">KCTC 33792</strain>
    </source>
</reference>